<gene>
    <name evidence="12" type="ORF">EK21DRAFT_80809</name>
</gene>
<accession>A0A9P4LEP2</accession>
<proteinExistence type="predicted"/>
<dbReference type="Pfam" id="PF08704">
    <property type="entry name" value="GCD14"/>
    <property type="match status" value="3"/>
</dbReference>
<dbReference type="GO" id="GO:0030488">
    <property type="term" value="P:tRNA methylation"/>
    <property type="evidence" value="ECO:0007669"/>
    <property type="project" value="InterPro"/>
</dbReference>
<evidence type="ECO:0000256" key="5">
    <source>
        <dbReference type="ARBA" id="ARBA00022679"/>
    </source>
</evidence>
<dbReference type="InterPro" id="IPR049470">
    <property type="entry name" value="TRM61_C"/>
</dbReference>
<feature type="region of interest" description="Disordered" evidence="10">
    <location>
        <begin position="419"/>
        <end position="446"/>
    </location>
</feature>
<evidence type="ECO:0000256" key="6">
    <source>
        <dbReference type="ARBA" id="ARBA00022691"/>
    </source>
</evidence>
<dbReference type="AlphaFoldDB" id="A0A9P4LEP2"/>
<dbReference type="PANTHER" id="PTHR12133">
    <property type="entry name" value="TRNA (ADENINE(58)-N(1))-METHYLTRANSFERASE"/>
    <property type="match status" value="1"/>
</dbReference>
<evidence type="ECO:0000256" key="9">
    <source>
        <dbReference type="ARBA" id="ARBA00033309"/>
    </source>
</evidence>
<feature type="domain" description="tRNA (adenine(58)-N(1))-methyltransferase catalytic subunit TRM61 C-terminal" evidence="11">
    <location>
        <begin position="118"/>
        <end position="179"/>
    </location>
</feature>
<keyword evidence="5" id="KW-0808">Transferase</keyword>
<dbReference type="GO" id="GO:0005634">
    <property type="term" value="C:nucleus"/>
    <property type="evidence" value="ECO:0007669"/>
    <property type="project" value="UniProtKB-SubCell"/>
</dbReference>
<dbReference type="Gene3D" id="3.40.50.150">
    <property type="entry name" value="Vaccinia Virus protein VP39"/>
    <property type="match status" value="1"/>
</dbReference>
<dbReference type="InterPro" id="IPR014816">
    <property type="entry name" value="tRNA_MeTrfase_Gcd14"/>
</dbReference>
<dbReference type="SUPFAM" id="SSF53335">
    <property type="entry name" value="S-adenosyl-L-methionine-dependent methyltransferases"/>
    <property type="match status" value="1"/>
</dbReference>
<dbReference type="OrthoDB" id="1925287at2759"/>
<evidence type="ECO:0000256" key="10">
    <source>
        <dbReference type="SAM" id="MobiDB-lite"/>
    </source>
</evidence>
<dbReference type="EMBL" id="ML978345">
    <property type="protein sequence ID" value="KAF2023491.1"/>
    <property type="molecule type" value="Genomic_DNA"/>
</dbReference>
<feature type="domain" description="tRNA (adenine(58)-N(1))-methyltransferase catalytic subunit TRM61 C-terminal" evidence="11">
    <location>
        <begin position="213"/>
        <end position="283"/>
    </location>
</feature>
<evidence type="ECO:0000256" key="7">
    <source>
        <dbReference type="ARBA" id="ARBA00022694"/>
    </source>
</evidence>
<comment type="subcellular location">
    <subcellularLocation>
        <location evidence="1">Nucleus</location>
    </subcellularLocation>
</comment>
<keyword evidence="7" id="KW-0819">tRNA processing</keyword>
<keyword evidence="6" id="KW-0949">S-adenosyl-L-methionine</keyword>
<feature type="region of interest" description="Disordered" evidence="10">
    <location>
        <begin position="289"/>
        <end position="320"/>
    </location>
</feature>
<sequence>MAFTPSPFLDPGTHASANNLGILQLRRDQLIPAILSPHAESDYAEGKVENTRFGSFPHSTLVGQPWGTQILASVVDTGSRGKSKKRKRDGNDEGEDAQKPDAKEAKRDLVKAATASSGFAHLVPPTPETWTLSLPHRTQVVYTPDYSYILQRLRVRPGDHMIEAGAGSGSFTHASVRAVYKGYPGQEDTFNGTDDTPEEAVGVTKKRKRSQRHGAVYSFEYHEPRARQLQVEIKAHGLDPLVTITHRDVYADGFCLDDSTGPDADAIFLDLPAPWQALPHLTRSPLTSAALQSVSTDPSTPNPAATSDPTPSQPFRSPLNPLKPIRICTFSPCIEQVTKTVSTLRTLGWVEIDMVEIAAKRLDVRRERVGLSEEGVRGGNASAATVQEAVQRLRDVEGRAAVFHSLQKEKQEEVMKRAEARKRGENVGEIGNGKKKDKVDGVPPGKQDRLEKVKKELESRTLYKEGRLVHRTEPELKTHTSYLVFAVLPREWTGEDEEKARKKWGKK</sequence>
<evidence type="ECO:0000256" key="8">
    <source>
        <dbReference type="ARBA" id="ARBA00023242"/>
    </source>
</evidence>
<dbReference type="PANTHER" id="PTHR12133:SF2">
    <property type="entry name" value="TRNA (ADENINE(58)-N(1))-METHYLTRANSFERASE CATALYTIC SUBUNIT TRMT61A"/>
    <property type="match status" value="1"/>
</dbReference>
<dbReference type="PROSITE" id="PS51620">
    <property type="entry name" value="SAM_TRM61"/>
    <property type="match status" value="1"/>
</dbReference>
<evidence type="ECO:0000256" key="1">
    <source>
        <dbReference type="ARBA" id="ARBA00004123"/>
    </source>
</evidence>
<dbReference type="Gene3D" id="3.10.330.20">
    <property type="match status" value="1"/>
</dbReference>
<dbReference type="Proteomes" id="UP000799777">
    <property type="component" value="Unassembled WGS sequence"/>
</dbReference>
<feature type="compositionally biased region" description="Basic and acidic residues" evidence="10">
    <location>
        <begin position="96"/>
        <end position="109"/>
    </location>
</feature>
<reference evidence="12" key="1">
    <citation type="journal article" date="2020" name="Stud. Mycol.">
        <title>101 Dothideomycetes genomes: a test case for predicting lifestyles and emergence of pathogens.</title>
        <authorList>
            <person name="Haridas S."/>
            <person name="Albert R."/>
            <person name="Binder M."/>
            <person name="Bloem J."/>
            <person name="Labutti K."/>
            <person name="Salamov A."/>
            <person name="Andreopoulos B."/>
            <person name="Baker S."/>
            <person name="Barry K."/>
            <person name="Bills G."/>
            <person name="Bluhm B."/>
            <person name="Cannon C."/>
            <person name="Castanera R."/>
            <person name="Culley D."/>
            <person name="Daum C."/>
            <person name="Ezra D."/>
            <person name="Gonzalez J."/>
            <person name="Henrissat B."/>
            <person name="Kuo A."/>
            <person name="Liang C."/>
            <person name="Lipzen A."/>
            <person name="Lutzoni F."/>
            <person name="Magnuson J."/>
            <person name="Mondo S."/>
            <person name="Nolan M."/>
            <person name="Ohm R."/>
            <person name="Pangilinan J."/>
            <person name="Park H.-J."/>
            <person name="Ramirez L."/>
            <person name="Alfaro M."/>
            <person name="Sun H."/>
            <person name="Tritt A."/>
            <person name="Yoshinaga Y."/>
            <person name="Zwiers L.-H."/>
            <person name="Turgeon B."/>
            <person name="Goodwin S."/>
            <person name="Spatafora J."/>
            <person name="Crous P."/>
            <person name="Grigoriev I."/>
        </authorList>
    </citation>
    <scope>NUCLEOTIDE SEQUENCE</scope>
    <source>
        <strain evidence="12">CBS 110217</strain>
    </source>
</reference>
<organism evidence="12 13">
    <name type="scientific">Setomelanomma holmii</name>
    <dbReference type="NCBI Taxonomy" id="210430"/>
    <lineage>
        <taxon>Eukaryota</taxon>
        <taxon>Fungi</taxon>
        <taxon>Dikarya</taxon>
        <taxon>Ascomycota</taxon>
        <taxon>Pezizomycotina</taxon>
        <taxon>Dothideomycetes</taxon>
        <taxon>Pleosporomycetidae</taxon>
        <taxon>Pleosporales</taxon>
        <taxon>Pleosporineae</taxon>
        <taxon>Phaeosphaeriaceae</taxon>
        <taxon>Setomelanomma</taxon>
    </lineage>
</organism>
<feature type="region of interest" description="Disordered" evidence="10">
    <location>
        <begin position="74"/>
        <end position="109"/>
    </location>
</feature>
<name>A0A9P4LEP2_9PLEO</name>
<keyword evidence="13" id="KW-1185">Reference proteome</keyword>
<dbReference type="GO" id="GO:0160107">
    <property type="term" value="F:tRNA (adenine(58)-N1)-methyltransferase activity"/>
    <property type="evidence" value="ECO:0007669"/>
    <property type="project" value="UniProtKB-EC"/>
</dbReference>
<evidence type="ECO:0000313" key="13">
    <source>
        <dbReference type="Proteomes" id="UP000799777"/>
    </source>
</evidence>
<feature type="domain" description="tRNA (adenine(58)-N(1))-methyltransferase catalytic subunit TRM61 C-terminal" evidence="11">
    <location>
        <begin position="324"/>
        <end position="487"/>
    </location>
</feature>
<protein>
    <recommendedName>
        <fullName evidence="3">tRNA (adenine(58)-N(1))-methyltransferase catalytic subunit TRM61</fullName>
        <ecNumber evidence="2">2.1.1.220</ecNumber>
    </recommendedName>
    <alternativeName>
        <fullName evidence="9">tRNA(m1A58)-methyltransferase subunit TRM61</fullName>
    </alternativeName>
</protein>
<feature type="compositionally biased region" description="Polar residues" evidence="10">
    <location>
        <begin position="289"/>
        <end position="315"/>
    </location>
</feature>
<dbReference type="InterPro" id="IPR029063">
    <property type="entry name" value="SAM-dependent_MTases_sf"/>
</dbReference>
<dbReference type="GO" id="GO:0031515">
    <property type="term" value="C:tRNA (m1A) methyltransferase complex"/>
    <property type="evidence" value="ECO:0007669"/>
    <property type="project" value="InterPro"/>
</dbReference>
<dbReference type="EC" id="2.1.1.220" evidence="2"/>
<keyword evidence="4 12" id="KW-0489">Methyltransferase</keyword>
<evidence type="ECO:0000256" key="4">
    <source>
        <dbReference type="ARBA" id="ARBA00022603"/>
    </source>
</evidence>
<evidence type="ECO:0000256" key="3">
    <source>
        <dbReference type="ARBA" id="ARBA00015963"/>
    </source>
</evidence>
<keyword evidence="8" id="KW-0539">Nucleus</keyword>
<comment type="caution">
    <text evidence="12">The sequence shown here is derived from an EMBL/GenBank/DDBJ whole genome shotgun (WGS) entry which is preliminary data.</text>
</comment>
<evidence type="ECO:0000259" key="11">
    <source>
        <dbReference type="Pfam" id="PF08704"/>
    </source>
</evidence>
<evidence type="ECO:0000313" key="12">
    <source>
        <dbReference type="EMBL" id="KAF2023491.1"/>
    </source>
</evidence>
<evidence type="ECO:0000256" key="2">
    <source>
        <dbReference type="ARBA" id="ARBA00012796"/>
    </source>
</evidence>